<name>A0AAC9QV54_EUBLI</name>
<sequence>MNTVKMTNQEIINHINQISEIIDVRLPAKASYALNKNRKTFIKEYDCYFEEFTKLQEEYPDGGDAYQKELIDLLSIENDVPVHTVPEAILETATHDLSLEVFQALEFMLEEEV</sequence>
<accession>A0AAC9QV54</accession>
<dbReference type="KEGG" id="elim:B2M23_11400"/>
<protein>
    <submittedName>
        <fullName evidence="1">Uncharacterized protein</fullName>
    </submittedName>
</protein>
<dbReference type="RefSeq" id="WP_038352277.1">
    <property type="nucleotide sequence ID" value="NZ_CP019962.1"/>
</dbReference>
<gene>
    <name evidence="1" type="ORF">B2M23_11400</name>
</gene>
<dbReference type="AlphaFoldDB" id="A0AAC9QV54"/>
<organism evidence="1 2">
    <name type="scientific">Eubacterium limosum</name>
    <dbReference type="NCBI Taxonomy" id="1736"/>
    <lineage>
        <taxon>Bacteria</taxon>
        <taxon>Bacillati</taxon>
        <taxon>Bacillota</taxon>
        <taxon>Clostridia</taxon>
        <taxon>Eubacteriales</taxon>
        <taxon>Eubacteriaceae</taxon>
        <taxon>Eubacterium</taxon>
    </lineage>
</organism>
<evidence type="ECO:0000313" key="1">
    <source>
        <dbReference type="EMBL" id="ARD66111.1"/>
    </source>
</evidence>
<evidence type="ECO:0000313" key="2">
    <source>
        <dbReference type="Proteomes" id="UP000192391"/>
    </source>
</evidence>
<reference evidence="2" key="1">
    <citation type="journal article" date="2017" name="Sci. Rep.">
        <title>Determination of the Genome and Primary Transcriptome of Syngas Fermenting Eubacterium limosum ATCC 8486.</title>
        <authorList>
            <person name="Song Y."/>
            <person name="Shin J."/>
            <person name="Jeong Y."/>
            <person name="Jin S."/>
            <person name="Lee J.K."/>
            <person name="Kim D.R."/>
            <person name="Kim S.C."/>
            <person name="Cho S."/>
            <person name="Cho B.K."/>
        </authorList>
    </citation>
    <scope>NUCLEOTIDE SEQUENCE [LARGE SCALE GENOMIC DNA]</scope>
    <source>
        <strain evidence="2">ATCC 8486</strain>
    </source>
</reference>
<dbReference type="Proteomes" id="UP000192391">
    <property type="component" value="Chromosome"/>
</dbReference>
<proteinExistence type="predicted"/>
<dbReference type="EMBL" id="CP019962">
    <property type="protein sequence ID" value="ARD66111.1"/>
    <property type="molecule type" value="Genomic_DNA"/>
</dbReference>